<dbReference type="GeneID" id="20283311"/>
<keyword evidence="2" id="KW-1185">Reference proteome</keyword>
<proteinExistence type="predicted"/>
<accession>A0A076GD65</accession>
<dbReference type="KEGG" id="vg:20283311"/>
<protein>
    <submittedName>
        <fullName evidence="1">Uncharacterized protein</fullName>
    </submittedName>
</protein>
<name>A0A076GD65_9CAUD</name>
<dbReference type="Proteomes" id="UP000028664">
    <property type="component" value="Segment"/>
</dbReference>
<dbReference type="EMBL" id="KM051843">
    <property type="protein sequence ID" value="AII27925.1"/>
    <property type="molecule type" value="Genomic_DNA"/>
</dbReference>
<organism evidence="1 2">
    <name type="scientific">Bacillus phage Bobb</name>
    <dbReference type="NCBI Taxonomy" id="1527469"/>
    <lineage>
        <taxon>Viruses</taxon>
        <taxon>Duplodnaviria</taxon>
        <taxon>Heunggongvirae</taxon>
        <taxon>Uroviricota</taxon>
        <taxon>Caudoviricetes</taxon>
        <taxon>Herelleviridae</taxon>
        <taxon>Bastillevirinae</taxon>
        <taxon>Agatevirus</taxon>
        <taxon>Agatevirus bobb</taxon>
    </lineage>
</organism>
<dbReference type="OrthoDB" id="16555at10239"/>
<evidence type="ECO:0000313" key="2">
    <source>
        <dbReference type="Proteomes" id="UP000028664"/>
    </source>
</evidence>
<evidence type="ECO:0000313" key="1">
    <source>
        <dbReference type="EMBL" id="AII27925.1"/>
    </source>
</evidence>
<dbReference type="RefSeq" id="YP_009056293.1">
    <property type="nucleotide sequence ID" value="NC_024792.1"/>
</dbReference>
<sequence>MEKMEKKLIGELTQDELEKVWYNNPRLQEQVKEDAADSEMYWVGERLDYVRPYLSDWSIGGFSHVYMNIDDYQGFVEGAGELAEAMGLLTSEEEDKEALDSMKQAQDAYLNADTDEEHDELYEKFENVCDSIAQLLAESFKNAVEYCYRGDNSLEYFLDFYVHNRMDNDYYVEPENDYKLFRSVTESF</sequence>
<reference evidence="1 2" key="1">
    <citation type="submission" date="2014-06" db="EMBL/GenBank/DDBJ databases">
        <title>Bioinformatic genomic analysis of Bacillus phage Bobb.</title>
        <authorList>
            <person name="Lewis H.M.N."/>
            <person name="Temple L."/>
            <person name="Barth R.N."/>
            <person name="Bowles K.M."/>
            <person name="Churchin D.I."/>
            <person name="Scott-Croshaw C."/>
            <person name="Glasgow G.H."/>
            <person name="Gloe M.W."/>
            <person name="McGough T.M."/>
            <person name="Nutbrown S.A."/>
            <person name="Romulus S.R."/>
            <person name="Sanders K.A.M."/>
            <person name="Diachok C.R."/>
            <person name="Serigano J.P."/>
            <person name="Shin D."/>
            <person name="Suresh M.H."/>
            <person name="Conner A.R.N."/>
            <person name="Korba R.M."/>
            <person name="Livermore R.J."/>
            <person name="Rohlf M.B."/>
            <person name="Utterback S.D."/>
            <person name="Wilson V.E."/>
        </authorList>
    </citation>
    <scope>NUCLEOTIDE SEQUENCE [LARGE SCALE GENOMIC DNA]</scope>
</reference>